<proteinExistence type="predicted"/>
<gene>
    <name evidence="2" type="ORF">CLUP02_15284</name>
</gene>
<organism evidence="2 3">
    <name type="scientific">Colletotrichum lupini</name>
    <dbReference type="NCBI Taxonomy" id="145971"/>
    <lineage>
        <taxon>Eukaryota</taxon>
        <taxon>Fungi</taxon>
        <taxon>Dikarya</taxon>
        <taxon>Ascomycota</taxon>
        <taxon>Pezizomycotina</taxon>
        <taxon>Sordariomycetes</taxon>
        <taxon>Hypocreomycetidae</taxon>
        <taxon>Glomerellales</taxon>
        <taxon>Glomerellaceae</taxon>
        <taxon>Colletotrichum</taxon>
        <taxon>Colletotrichum acutatum species complex</taxon>
    </lineage>
</organism>
<reference evidence="2" key="1">
    <citation type="journal article" date="2021" name="Mol. Plant Microbe Interact.">
        <title>Complete Genome Sequence of the Plant-Pathogenic Fungus Colletotrichum lupini.</title>
        <authorList>
            <person name="Baroncelli R."/>
            <person name="Pensec F."/>
            <person name="Da Lio D."/>
            <person name="Boufleur T."/>
            <person name="Vicente I."/>
            <person name="Sarrocco S."/>
            <person name="Picot A."/>
            <person name="Baraldi E."/>
            <person name="Sukno S."/>
            <person name="Thon M."/>
            <person name="Le Floch G."/>
        </authorList>
    </citation>
    <scope>NUCLEOTIDE SEQUENCE</scope>
    <source>
        <strain evidence="2">IMI 504893</strain>
    </source>
</reference>
<feature type="region of interest" description="Disordered" evidence="1">
    <location>
        <begin position="451"/>
        <end position="476"/>
    </location>
</feature>
<accession>A0A9Q8WN53</accession>
<sequence>MWLRSLSPTSMSPTSPGPSLTFFFEISLPATIALSPPLRQSRQLHHVLALYPEFYRTSPRKSAASVLSSTLLIGIPPKFIPKLGGRCIDCIGQQGFQTIQEPTLSSINFHASLTSPKETLMSHKLPHVIPRHFSALQQFQRGKRGNGLASLAEPLPVFPHALRKTHLNPQDTEALDVLPATYFAQRLIHFIRSVHDHNARLSSTRYISGTVSDPFFSRAQQYPILFKWSRFPYMEKFCSPSPFGTAFNAPSYRIKRLKDVHLASWHFAQHRLAFRLDMRLHSGSRSRTASECRKDGILPFSHISESSELPKNRGRALSREKKYRSRDVESVYFVTIQIVGSRKIPFIEFWVEGSLLDSWNLQLLQVTSKKWAAKPHQPSTMRKRDLVYSPTAGCSSNLPLSAKVLIQNCGLIIENSAAGYLPHIILVSRKINFPIINNNILCTTTTHPPKCPLSSRPMTTRNPKERPGNGDSNSFNKRQLMLIGGSTNPSPAIALQCCGIRNNHSSQPAIYRSRTGHGLYLGAAVELFSDRSHSDFANRLKNPPQAGIPGQPNRLPAAHNKTPSHNQPGLSGRTPCHVLLTSQQHRGIPTDPSTGHRFPLTAGKPIIGVCFRDSGVSRTFSPARSLMPYTSSGEGSAGRFRRQLGLSGLPHTLPAEVTLPCSLTLGLLISHADLHVGDAKVKWFYPFGGTERWKLKPRYYINVPRCLLFYVNGFSRRSSRKQVVTWDPSHYSDNQRRSKRTSQWHTSYLTDSVIAYSTHSYCGYKSNDLESTESKFEVVFGVINMSPDCFFLLFKAMRP</sequence>
<name>A0A9Q8WN53_9PEZI</name>
<dbReference type="AlphaFoldDB" id="A0A9Q8WN53"/>
<evidence type="ECO:0000256" key="1">
    <source>
        <dbReference type="SAM" id="MobiDB-lite"/>
    </source>
</evidence>
<protein>
    <submittedName>
        <fullName evidence="2">Uncharacterized protein</fullName>
    </submittedName>
</protein>
<dbReference type="RefSeq" id="XP_049151354.1">
    <property type="nucleotide sequence ID" value="XM_049294208.1"/>
</dbReference>
<dbReference type="Proteomes" id="UP000830671">
    <property type="component" value="Chromosome 8"/>
</dbReference>
<keyword evidence="3" id="KW-1185">Reference proteome</keyword>
<feature type="region of interest" description="Disordered" evidence="1">
    <location>
        <begin position="542"/>
        <end position="571"/>
    </location>
</feature>
<evidence type="ECO:0000313" key="2">
    <source>
        <dbReference type="EMBL" id="UQC89753.1"/>
    </source>
</evidence>
<evidence type="ECO:0000313" key="3">
    <source>
        <dbReference type="Proteomes" id="UP000830671"/>
    </source>
</evidence>
<dbReference type="EMBL" id="CP019480">
    <property type="protein sequence ID" value="UQC89753.1"/>
    <property type="molecule type" value="Genomic_DNA"/>
</dbReference>
<dbReference type="KEGG" id="clup:CLUP02_15284"/>
<dbReference type="GeneID" id="73349218"/>